<protein>
    <submittedName>
        <fullName evidence="2">Uncharacterized protein</fullName>
    </submittedName>
</protein>
<dbReference type="AlphaFoldDB" id="A0A2W5QIA0"/>
<evidence type="ECO:0000313" key="3">
    <source>
        <dbReference type="Proteomes" id="UP000249082"/>
    </source>
</evidence>
<organism evidence="2 3">
    <name type="scientific">Novosphingobium pentaromativorans</name>
    <dbReference type="NCBI Taxonomy" id="205844"/>
    <lineage>
        <taxon>Bacteria</taxon>
        <taxon>Pseudomonadati</taxon>
        <taxon>Pseudomonadota</taxon>
        <taxon>Alphaproteobacteria</taxon>
        <taxon>Sphingomonadales</taxon>
        <taxon>Sphingomonadaceae</taxon>
        <taxon>Novosphingobium</taxon>
    </lineage>
</organism>
<evidence type="ECO:0000256" key="1">
    <source>
        <dbReference type="SAM" id="MobiDB-lite"/>
    </source>
</evidence>
<name>A0A2W5QIA0_9SPHN</name>
<dbReference type="EMBL" id="QFPX01000001">
    <property type="protein sequence ID" value="PZQ57497.1"/>
    <property type="molecule type" value="Genomic_DNA"/>
</dbReference>
<accession>A0A2W5QIA0</accession>
<proteinExistence type="predicted"/>
<evidence type="ECO:0000313" key="2">
    <source>
        <dbReference type="EMBL" id="PZQ57497.1"/>
    </source>
</evidence>
<sequence length="244" mass="26374">MAQAPSDLADLVGSRAAGGEQALESRGYVHINSTKGDDRTWSNWWKSSSKRCVTVATMDGRFNAITSTLPADCNQKASGGSNTGAIVAGAAAVALLGALALSHKSHDHDDGKHYDDDRDGVYERGYRDGLYAQSYHNYDKSDAYSQGYEAGVRQRGRETSYRDHDRRGAGYSPSVNVSDLEGARGSSADDEMQRRGFANVDGLKSGNTAYTIWYNRQTRQCLQMGVADGRVANIADIGSSPKCR</sequence>
<comment type="caution">
    <text evidence="2">The sequence shown here is derived from an EMBL/GenBank/DDBJ whole genome shotgun (WGS) entry which is preliminary data.</text>
</comment>
<gene>
    <name evidence="2" type="ORF">DI555_00765</name>
</gene>
<feature type="region of interest" description="Disordered" evidence="1">
    <location>
        <begin position="151"/>
        <end position="191"/>
    </location>
</feature>
<reference evidence="2 3" key="1">
    <citation type="submission" date="2017-08" db="EMBL/GenBank/DDBJ databases">
        <title>Infants hospitalized years apart are colonized by the same room-sourced microbial strains.</title>
        <authorList>
            <person name="Brooks B."/>
            <person name="Olm M.R."/>
            <person name="Firek B.A."/>
            <person name="Baker R."/>
            <person name="Thomas B.C."/>
            <person name="Morowitz M.J."/>
            <person name="Banfield J.F."/>
        </authorList>
    </citation>
    <scope>NUCLEOTIDE SEQUENCE [LARGE SCALE GENOMIC DNA]</scope>
    <source>
        <strain evidence="2">S2_005_002_R2_33</strain>
    </source>
</reference>
<feature type="compositionally biased region" description="Basic and acidic residues" evidence="1">
    <location>
        <begin position="155"/>
        <end position="168"/>
    </location>
</feature>
<dbReference type="Proteomes" id="UP000249082">
    <property type="component" value="Unassembled WGS sequence"/>
</dbReference>